<organism evidence="8 9">
    <name type="scientific">Trichococcus pasteurii</name>
    <dbReference type="NCBI Taxonomy" id="43064"/>
    <lineage>
        <taxon>Bacteria</taxon>
        <taxon>Bacillati</taxon>
        <taxon>Bacillota</taxon>
        <taxon>Bacilli</taxon>
        <taxon>Lactobacillales</taxon>
        <taxon>Carnobacteriaceae</taxon>
        <taxon>Trichococcus</taxon>
    </lineage>
</organism>
<dbReference type="CDD" id="cd00569">
    <property type="entry name" value="HTH_Hin_like"/>
    <property type="match status" value="1"/>
</dbReference>
<dbReference type="GO" id="GO:0015074">
    <property type="term" value="P:DNA integration"/>
    <property type="evidence" value="ECO:0007669"/>
    <property type="project" value="UniProtKB-KW"/>
</dbReference>
<dbReference type="Pfam" id="PF00239">
    <property type="entry name" value="Resolvase"/>
    <property type="match status" value="1"/>
</dbReference>
<sequence length="205" mass="23213">MKIGYARVSTGLQNLDLQEDSLEKFGCEKVFTDHMSGAKSNRPGLETAIEFVRSGDTLVVWRLDRLGRNMEDLITIVNRLNNRGVSFHSLQENITMDKSSSTGQLMFHLFAAFAEFERNLILERSAAGRAAARARGRFGGRPEKLSKSDLELMKTLIDNGTPIKTIAKRWNVSRTTIYRYLNKLEATNHKYTSVNSPSSIRNRIE</sequence>
<comment type="similarity">
    <text evidence="1">Belongs to the site-specific recombinase resolvase family.</text>
</comment>
<evidence type="ECO:0000256" key="6">
    <source>
        <dbReference type="PROSITE-ProRule" id="PRU10137"/>
    </source>
</evidence>
<evidence type="ECO:0000259" key="7">
    <source>
        <dbReference type="PROSITE" id="PS51736"/>
    </source>
</evidence>
<dbReference type="SMART" id="SM00857">
    <property type="entry name" value="Resolvase"/>
    <property type="match status" value="1"/>
</dbReference>
<evidence type="ECO:0000256" key="1">
    <source>
        <dbReference type="ARBA" id="ARBA00009913"/>
    </source>
</evidence>
<feature type="domain" description="Resolvase/invertase-type recombinase catalytic" evidence="7">
    <location>
        <begin position="1"/>
        <end position="136"/>
    </location>
</feature>
<dbReference type="RefSeq" id="WP_086943056.1">
    <property type="nucleotide sequence ID" value="NZ_FONM01000014.1"/>
</dbReference>
<dbReference type="EMBL" id="FWEY01000005">
    <property type="protein sequence ID" value="SLM52292.1"/>
    <property type="molecule type" value="Genomic_DNA"/>
</dbReference>
<dbReference type="InterPro" id="IPR006120">
    <property type="entry name" value="Resolvase_HTH_dom"/>
</dbReference>
<accession>A0A1W1IGZ6</accession>
<dbReference type="InterPro" id="IPR036162">
    <property type="entry name" value="Resolvase-like_N_sf"/>
</dbReference>
<feature type="active site" description="O-(5'-phospho-DNA)-serine intermediate" evidence="5 6">
    <location>
        <position position="9"/>
    </location>
</feature>
<evidence type="ECO:0000256" key="4">
    <source>
        <dbReference type="ARBA" id="ARBA00023172"/>
    </source>
</evidence>
<dbReference type="Gene3D" id="3.40.50.1390">
    <property type="entry name" value="Resolvase, N-terminal catalytic domain"/>
    <property type="match status" value="1"/>
</dbReference>
<dbReference type="FunFam" id="3.40.50.1390:FF:000001">
    <property type="entry name" value="DNA recombinase"/>
    <property type="match status" value="1"/>
</dbReference>
<dbReference type="CDD" id="cd03768">
    <property type="entry name" value="SR_ResInv"/>
    <property type="match status" value="1"/>
</dbReference>
<evidence type="ECO:0000256" key="2">
    <source>
        <dbReference type="ARBA" id="ARBA00022908"/>
    </source>
</evidence>
<keyword evidence="2" id="KW-0229">DNA integration</keyword>
<name>A0A1W1IGZ6_9LACT</name>
<dbReference type="PROSITE" id="PS51736">
    <property type="entry name" value="RECOMBINASES_3"/>
    <property type="match status" value="1"/>
</dbReference>
<keyword evidence="4" id="KW-0233">DNA recombination</keyword>
<dbReference type="InterPro" id="IPR006119">
    <property type="entry name" value="Resolv_N"/>
</dbReference>
<keyword evidence="9" id="KW-1185">Reference proteome</keyword>
<dbReference type="InterPro" id="IPR050639">
    <property type="entry name" value="SSR_resolvase"/>
</dbReference>
<dbReference type="PROSITE" id="PS00398">
    <property type="entry name" value="RECOMBINASES_2"/>
    <property type="match status" value="1"/>
</dbReference>
<evidence type="ECO:0000256" key="3">
    <source>
        <dbReference type="ARBA" id="ARBA00023125"/>
    </source>
</evidence>
<dbReference type="PROSITE" id="PS00397">
    <property type="entry name" value="RECOMBINASES_1"/>
    <property type="match status" value="1"/>
</dbReference>
<reference evidence="9" key="1">
    <citation type="submission" date="2016-04" db="EMBL/GenBank/DDBJ databases">
        <authorList>
            <person name="Strepis N."/>
        </authorList>
    </citation>
    <scope>NUCLEOTIDE SEQUENCE [LARGE SCALE GENOMIC DNA]</scope>
</reference>
<dbReference type="Proteomes" id="UP000195985">
    <property type="component" value="Unassembled WGS sequence"/>
</dbReference>
<dbReference type="PANTHER" id="PTHR30461">
    <property type="entry name" value="DNA-INVERTASE FROM LAMBDOID PROPHAGE"/>
    <property type="match status" value="1"/>
</dbReference>
<protein>
    <submittedName>
        <fullName evidence="8">Site-specific recombinases active site</fullName>
    </submittedName>
</protein>
<dbReference type="InterPro" id="IPR009057">
    <property type="entry name" value="Homeodomain-like_sf"/>
</dbReference>
<dbReference type="GO" id="GO:0003677">
    <property type="term" value="F:DNA binding"/>
    <property type="evidence" value="ECO:0007669"/>
    <property type="project" value="UniProtKB-KW"/>
</dbReference>
<dbReference type="Pfam" id="PF02796">
    <property type="entry name" value="HTH_7"/>
    <property type="match status" value="1"/>
</dbReference>
<gene>
    <name evidence="8" type="ORF">TPAS_1986</name>
</gene>
<proteinExistence type="inferred from homology"/>
<dbReference type="OrthoDB" id="9797501at2"/>
<evidence type="ECO:0000256" key="5">
    <source>
        <dbReference type="PIRSR" id="PIRSR606118-50"/>
    </source>
</evidence>
<evidence type="ECO:0000313" key="9">
    <source>
        <dbReference type="Proteomes" id="UP000195985"/>
    </source>
</evidence>
<dbReference type="PANTHER" id="PTHR30461:SF2">
    <property type="entry name" value="SERINE RECOMBINASE PINE-RELATED"/>
    <property type="match status" value="1"/>
</dbReference>
<dbReference type="Gene3D" id="1.10.10.60">
    <property type="entry name" value="Homeodomain-like"/>
    <property type="match status" value="1"/>
</dbReference>
<keyword evidence="3" id="KW-0238">DNA-binding</keyword>
<dbReference type="InterPro" id="IPR006118">
    <property type="entry name" value="Recombinase_CS"/>
</dbReference>
<dbReference type="SUPFAM" id="SSF46689">
    <property type="entry name" value="Homeodomain-like"/>
    <property type="match status" value="1"/>
</dbReference>
<dbReference type="GO" id="GO:0000150">
    <property type="term" value="F:DNA strand exchange activity"/>
    <property type="evidence" value="ECO:0007669"/>
    <property type="project" value="InterPro"/>
</dbReference>
<evidence type="ECO:0000313" key="8">
    <source>
        <dbReference type="EMBL" id="SLM52292.1"/>
    </source>
</evidence>
<dbReference type="AlphaFoldDB" id="A0A1W1IGZ6"/>
<dbReference type="SUPFAM" id="SSF53041">
    <property type="entry name" value="Resolvase-like"/>
    <property type="match status" value="1"/>
</dbReference>